<feature type="transmembrane region" description="Helical" evidence="1">
    <location>
        <begin position="162"/>
        <end position="183"/>
    </location>
</feature>
<feature type="transmembrane region" description="Helical" evidence="1">
    <location>
        <begin position="101"/>
        <end position="122"/>
    </location>
</feature>
<dbReference type="RefSeq" id="WP_075136921.1">
    <property type="nucleotide sequence ID" value="NZ_MSIF01000023.1"/>
</dbReference>
<keyword evidence="1" id="KW-0472">Membrane</keyword>
<dbReference type="AlphaFoldDB" id="A0A7Z0WG64"/>
<proteinExistence type="predicted"/>
<organism evidence="2 3">
    <name type="scientific">Actinophytocola xinjiangensis</name>
    <dbReference type="NCBI Taxonomy" id="485602"/>
    <lineage>
        <taxon>Bacteria</taxon>
        <taxon>Bacillati</taxon>
        <taxon>Actinomycetota</taxon>
        <taxon>Actinomycetes</taxon>
        <taxon>Pseudonocardiales</taxon>
        <taxon>Pseudonocardiaceae</taxon>
    </lineage>
</organism>
<gene>
    <name evidence="2" type="ORF">BLA60_32745</name>
</gene>
<keyword evidence="3" id="KW-1185">Reference proteome</keyword>
<dbReference type="PROSITE" id="PS51257">
    <property type="entry name" value="PROKAR_LIPOPROTEIN"/>
    <property type="match status" value="1"/>
</dbReference>
<dbReference type="Proteomes" id="UP000185696">
    <property type="component" value="Unassembled WGS sequence"/>
</dbReference>
<evidence type="ECO:0000256" key="1">
    <source>
        <dbReference type="SAM" id="Phobius"/>
    </source>
</evidence>
<name>A0A7Z0WG64_9PSEU</name>
<feature type="transmembrane region" description="Helical" evidence="1">
    <location>
        <begin position="74"/>
        <end position="94"/>
    </location>
</feature>
<dbReference type="EMBL" id="MSIF01000023">
    <property type="protein sequence ID" value="OLF06113.1"/>
    <property type="molecule type" value="Genomic_DNA"/>
</dbReference>
<protein>
    <submittedName>
        <fullName evidence="2">Uncharacterized protein</fullName>
    </submittedName>
</protein>
<comment type="caution">
    <text evidence="2">The sequence shown here is derived from an EMBL/GenBank/DDBJ whole genome shotgun (WGS) entry which is preliminary data.</text>
</comment>
<keyword evidence="1" id="KW-1133">Transmembrane helix</keyword>
<reference evidence="2 3" key="1">
    <citation type="submission" date="2016-12" db="EMBL/GenBank/DDBJ databases">
        <title>The draft genome sequence of Actinophytocola xinjiangensis.</title>
        <authorList>
            <person name="Wang W."/>
            <person name="Yuan L."/>
        </authorList>
    </citation>
    <scope>NUCLEOTIDE SEQUENCE [LARGE SCALE GENOMIC DNA]</scope>
    <source>
        <strain evidence="2 3">CGMCC 4.4663</strain>
    </source>
</reference>
<accession>A0A7Z0WG64</accession>
<keyword evidence="1" id="KW-0812">Transmembrane</keyword>
<evidence type="ECO:0000313" key="3">
    <source>
        <dbReference type="Proteomes" id="UP000185696"/>
    </source>
</evidence>
<sequence>MLSRLLSPAGFTLVVLLFLLPFVGVSCSTGELGSMEAEYTGFDLITNGDPTFETTSPIADMVASDQAEMPTTGVVVPAVFVLLALIAGAASALVRRPRTRLLAAGAAAALAALLLALTQLFAESNLASSITDNAEVISQSTGSNLAGVLSEDYLGDAIGSRIGLWFCLGVLVVVAAGNLVAAARSRAPAP</sequence>
<evidence type="ECO:0000313" key="2">
    <source>
        <dbReference type="EMBL" id="OLF06113.1"/>
    </source>
</evidence>